<accession>A0A4D6XFN7</accession>
<dbReference type="EMBL" id="CP039371">
    <property type="protein sequence ID" value="QCI14344.1"/>
    <property type="molecule type" value="Genomic_DNA"/>
</dbReference>
<gene>
    <name evidence="1" type="ORF">E6B08_24675</name>
</gene>
<name>A0A4D6XFN7_PSEPU</name>
<organism evidence="1 2">
    <name type="scientific">Pseudomonas putida</name>
    <name type="common">Arthrobacter siderocapsulatus</name>
    <dbReference type="NCBI Taxonomy" id="303"/>
    <lineage>
        <taxon>Bacteria</taxon>
        <taxon>Pseudomonadati</taxon>
        <taxon>Pseudomonadota</taxon>
        <taxon>Gammaproteobacteria</taxon>
        <taxon>Pseudomonadales</taxon>
        <taxon>Pseudomonadaceae</taxon>
        <taxon>Pseudomonas</taxon>
    </lineage>
</organism>
<reference evidence="2" key="1">
    <citation type="submission" date="2019-04" db="EMBL/GenBank/DDBJ databases">
        <title>Genome sequence of Pseudomonas putida 1290, an auxin catabolizing strain.</title>
        <authorList>
            <person name="Laird T.S."/>
            <person name="Leveau J.H.J."/>
        </authorList>
    </citation>
    <scope>NUCLEOTIDE SEQUENCE [LARGE SCALE GENOMIC DNA]</scope>
    <source>
        <strain evidence="2">1290</strain>
    </source>
</reference>
<evidence type="ECO:0000313" key="1">
    <source>
        <dbReference type="EMBL" id="QCI14344.1"/>
    </source>
</evidence>
<dbReference type="Proteomes" id="UP000298551">
    <property type="component" value="Chromosome"/>
</dbReference>
<evidence type="ECO:0008006" key="3">
    <source>
        <dbReference type="Google" id="ProtNLM"/>
    </source>
</evidence>
<dbReference type="RefSeq" id="WP_136916357.1">
    <property type="nucleotide sequence ID" value="NZ_CP039371.1"/>
</dbReference>
<protein>
    <recommendedName>
        <fullName evidence="3">DUF3077 domain-containing protein</fullName>
    </recommendedName>
</protein>
<sequence>MKKIVPDPPTDQPTFYVLTTPPLTREQAIARATSLMHRLSKAGEEYLKAETDEEIIFALDTLEILNEVLGGLISHIKRLESAS</sequence>
<proteinExistence type="predicted"/>
<evidence type="ECO:0000313" key="2">
    <source>
        <dbReference type="Proteomes" id="UP000298551"/>
    </source>
</evidence>
<dbReference type="AlphaFoldDB" id="A0A4D6XFN7"/>